<proteinExistence type="predicted"/>
<dbReference type="AlphaFoldDB" id="A0A158KLV8"/>
<evidence type="ECO:0000313" key="2">
    <source>
        <dbReference type="Proteomes" id="UP000054770"/>
    </source>
</evidence>
<gene>
    <name evidence="1" type="ORF">AWB68_06177</name>
</gene>
<dbReference type="EMBL" id="FCON02000105">
    <property type="protein sequence ID" value="SAL81550.1"/>
    <property type="molecule type" value="Genomic_DNA"/>
</dbReference>
<sequence length="215" mass="23683">MSALIAESGSPADDHLVLDVSVPKGTDPAILSSLRHGLEQAVSLLLTTGQARMLAQADQLAELVSGLTEPDLGLIEERIQRLKTIQQMLDEEEWLTAEMLNRLQPEPPSNKSHPASDWKRRGRVFSVSLGGKEYFARYQFDALYQPLPIIKEILKAFGPVADAWKIAAWFHFPNGWIAEPGADGDSPRAVAPKDALDRRDDVLDALREGRGSYSA</sequence>
<protein>
    <recommendedName>
        <fullName evidence="3">Antitoxin Xre/MbcA/ParS-like toxin-binding domain-containing protein</fullName>
    </recommendedName>
</protein>
<name>A0A158KLV8_9BURK</name>
<keyword evidence="2" id="KW-1185">Reference proteome</keyword>
<accession>A0A158KLV8</accession>
<evidence type="ECO:0008006" key="3">
    <source>
        <dbReference type="Google" id="ProtNLM"/>
    </source>
</evidence>
<reference evidence="1" key="1">
    <citation type="submission" date="2016-01" db="EMBL/GenBank/DDBJ databases">
        <authorList>
            <person name="Peeters C."/>
        </authorList>
    </citation>
    <scope>NUCLEOTIDE SEQUENCE [LARGE SCALE GENOMIC DNA]</scope>
    <source>
        <strain evidence="1">LMG 22940</strain>
    </source>
</reference>
<dbReference type="RefSeq" id="WP_087648145.1">
    <property type="nucleotide sequence ID" value="NZ_FCON02000105.1"/>
</dbReference>
<dbReference type="OrthoDB" id="111944at2"/>
<dbReference type="Proteomes" id="UP000054770">
    <property type="component" value="Unassembled WGS sequence"/>
</dbReference>
<comment type="caution">
    <text evidence="1">The sequence shown here is derived from an EMBL/GenBank/DDBJ whole genome shotgun (WGS) entry which is preliminary data.</text>
</comment>
<evidence type="ECO:0000313" key="1">
    <source>
        <dbReference type="EMBL" id="SAL81550.1"/>
    </source>
</evidence>
<organism evidence="1 2">
    <name type="scientific">Caballeronia choica</name>
    <dbReference type="NCBI Taxonomy" id="326476"/>
    <lineage>
        <taxon>Bacteria</taxon>
        <taxon>Pseudomonadati</taxon>
        <taxon>Pseudomonadota</taxon>
        <taxon>Betaproteobacteria</taxon>
        <taxon>Burkholderiales</taxon>
        <taxon>Burkholderiaceae</taxon>
        <taxon>Caballeronia</taxon>
    </lineage>
</organism>